<dbReference type="OrthoDB" id="5315820at2759"/>
<feature type="compositionally biased region" description="Low complexity" evidence="1">
    <location>
        <begin position="99"/>
        <end position="116"/>
    </location>
</feature>
<protein>
    <submittedName>
        <fullName evidence="2">Uncharacterized protein</fullName>
    </submittedName>
</protein>
<organism evidence="2 3">
    <name type="scientific">[Torrubiella] hemipterigena</name>
    <dbReference type="NCBI Taxonomy" id="1531966"/>
    <lineage>
        <taxon>Eukaryota</taxon>
        <taxon>Fungi</taxon>
        <taxon>Dikarya</taxon>
        <taxon>Ascomycota</taxon>
        <taxon>Pezizomycotina</taxon>
        <taxon>Sordariomycetes</taxon>
        <taxon>Hypocreomycetidae</taxon>
        <taxon>Hypocreales</taxon>
        <taxon>Clavicipitaceae</taxon>
        <taxon>Clavicipitaceae incertae sedis</taxon>
        <taxon>'Torrubiella' clade</taxon>
    </lineage>
</organism>
<evidence type="ECO:0000313" key="3">
    <source>
        <dbReference type="Proteomes" id="UP000039046"/>
    </source>
</evidence>
<dbReference type="HOGENOM" id="CLU_035845_2_0_1"/>
<feature type="region of interest" description="Disordered" evidence="1">
    <location>
        <begin position="1"/>
        <end position="211"/>
    </location>
</feature>
<proteinExistence type="predicted"/>
<dbReference type="Proteomes" id="UP000039046">
    <property type="component" value="Unassembled WGS sequence"/>
</dbReference>
<dbReference type="EMBL" id="CDHN01000005">
    <property type="protein sequence ID" value="CEJ92963.1"/>
    <property type="molecule type" value="Genomic_DNA"/>
</dbReference>
<evidence type="ECO:0000256" key="1">
    <source>
        <dbReference type="SAM" id="MobiDB-lite"/>
    </source>
</evidence>
<accession>A0A0A1TNQ2</accession>
<reference evidence="2 3" key="1">
    <citation type="journal article" date="2015" name="Genome Announc.">
        <title>Draft Genome Sequence and Gene Annotation of the Entomopathogenic Fungus Verticillium hemipterigenum.</title>
        <authorList>
            <person name="Horn F."/>
            <person name="Habel A."/>
            <person name="Scharf D.H."/>
            <person name="Dworschak J."/>
            <person name="Brakhage A.A."/>
            <person name="Guthke R."/>
            <person name="Hertweck C."/>
            <person name="Linde J."/>
        </authorList>
    </citation>
    <scope>NUCLEOTIDE SEQUENCE [LARGE SCALE GENOMIC DNA]</scope>
</reference>
<dbReference type="STRING" id="1531966.A0A0A1TNQ2"/>
<feature type="compositionally biased region" description="Low complexity" evidence="1">
    <location>
        <begin position="143"/>
        <end position="158"/>
    </location>
</feature>
<gene>
    <name evidence="2" type="ORF">VHEMI08585</name>
</gene>
<name>A0A0A1TNQ2_9HYPO</name>
<evidence type="ECO:0000313" key="2">
    <source>
        <dbReference type="EMBL" id="CEJ92963.1"/>
    </source>
</evidence>
<feature type="compositionally biased region" description="Basic and acidic residues" evidence="1">
    <location>
        <begin position="170"/>
        <end position="182"/>
    </location>
</feature>
<sequence length="310" mass="32498">MAQAPQPMFINIPPPATSQDQSSELPDTPTSTTTSLSTLSTTAIKDGQRGHLPPGPSGRGHQHHPSTTSLEAERADRISRLAGLERVSTLRAPPQRQDSASSISPQTTPTSTTGFPPNFPASHNLTPSYFDRNGQPVAVTKMSTVGSASATGSSNVGSRHATTYADADEDMRSSDTNDRETADSIASTGGEGDANIDDDLANRSVGGYDDRMSDDGSASLVGFGEGANSTVSGPIYHRRPIPGGQSSQGQSHSVPWIPERTVSGLSDLRQEQEDATDHVSYAAEGGATIRGTRHAAERSAYPPDDSDDLN</sequence>
<dbReference type="AlphaFoldDB" id="A0A0A1TNQ2"/>
<keyword evidence="3" id="KW-1185">Reference proteome</keyword>
<feature type="compositionally biased region" description="Basic and acidic residues" evidence="1">
    <location>
        <begin position="268"/>
        <end position="277"/>
    </location>
</feature>
<feature type="compositionally biased region" description="Low complexity" evidence="1">
    <location>
        <begin position="22"/>
        <end position="42"/>
    </location>
</feature>
<feature type="region of interest" description="Disordered" evidence="1">
    <location>
        <begin position="231"/>
        <end position="310"/>
    </location>
</feature>